<name>A0A931E1M4_9BACT</name>
<dbReference type="PANTHER" id="PTHR40252:SF2">
    <property type="entry name" value="BLR0328 PROTEIN"/>
    <property type="match status" value="1"/>
</dbReference>
<proteinExistence type="predicted"/>
<dbReference type="SMART" id="SM00897">
    <property type="entry name" value="FIST"/>
    <property type="match status" value="1"/>
</dbReference>
<keyword evidence="4" id="KW-1185">Reference proteome</keyword>
<dbReference type="SMART" id="SM01204">
    <property type="entry name" value="FIST_C"/>
    <property type="match status" value="1"/>
</dbReference>
<sequence length="379" mass="41278">MLIEQKLFYNNDWKTVSKPLLESEACQLVFAFGHSDLLNNNDIYATISQAYPAASVVYCSTAGEICCGKCFDHTLTLTAIKFERTTIQTISTNISDHRNSYDCGLYLRNAFENNGLRCVFVISDGTLINGSDLVDGLNHANTTGTLITGGLAGDGARFEKTYTSLNSRPAPGNIIAIGFYGTHIHFGHGSLGGWDEFGPQKKVTAAAKNILHEIDNRSALDLYKEYLGPFKEELPGSALLFPISLTEPDNDRKVVRTILNIDEQRKSMTFAGNMPVGSKVRLMKANFDKLIDASATAAAATLAPGDDQPDLAILISCIGRKLVLQDRVSEEIAAAKDKFGAATAITGFYSYGEIAPLQHTSERCELHNQTMTITTIKES</sequence>
<dbReference type="AlphaFoldDB" id="A0A931E1M4"/>
<evidence type="ECO:0000259" key="1">
    <source>
        <dbReference type="SMART" id="SM00897"/>
    </source>
</evidence>
<gene>
    <name evidence="3" type="ORF">I5907_04055</name>
</gene>
<dbReference type="InterPro" id="IPR013702">
    <property type="entry name" value="FIST_domain_N"/>
</dbReference>
<reference evidence="3" key="1">
    <citation type="submission" date="2020-11" db="EMBL/GenBank/DDBJ databases">
        <title>Bacterial whole genome sequence for Panacibacter sp. DH6.</title>
        <authorList>
            <person name="Le V."/>
            <person name="Ko S."/>
            <person name="Ahn C.-Y."/>
            <person name="Oh H.-M."/>
        </authorList>
    </citation>
    <scope>NUCLEOTIDE SEQUENCE</scope>
    <source>
        <strain evidence="3">DH6</strain>
    </source>
</reference>
<dbReference type="InterPro" id="IPR019494">
    <property type="entry name" value="FIST_C"/>
</dbReference>
<evidence type="ECO:0000313" key="4">
    <source>
        <dbReference type="Proteomes" id="UP000628448"/>
    </source>
</evidence>
<comment type="caution">
    <text evidence="3">The sequence shown here is derived from an EMBL/GenBank/DDBJ whole genome shotgun (WGS) entry which is preliminary data.</text>
</comment>
<dbReference type="Pfam" id="PF10442">
    <property type="entry name" value="FIST_C"/>
    <property type="match status" value="1"/>
</dbReference>
<dbReference type="EMBL" id="JADWYR010000001">
    <property type="protein sequence ID" value="MBG9375393.1"/>
    <property type="molecule type" value="Genomic_DNA"/>
</dbReference>
<organism evidence="3 4">
    <name type="scientific">Panacibacter microcysteis</name>
    <dbReference type="NCBI Taxonomy" id="2793269"/>
    <lineage>
        <taxon>Bacteria</taxon>
        <taxon>Pseudomonadati</taxon>
        <taxon>Bacteroidota</taxon>
        <taxon>Chitinophagia</taxon>
        <taxon>Chitinophagales</taxon>
        <taxon>Chitinophagaceae</taxon>
        <taxon>Panacibacter</taxon>
    </lineage>
</organism>
<feature type="domain" description="FIST C-domain" evidence="2">
    <location>
        <begin position="219"/>
        <end position="357"/>
    </location>
</feature>
<dbReference type="Proteomes" id="UP000628448">
    <property type="component" value="Unassembled WGS sequence"/>
</dbReference>
<protein>
    <submittedName>
        <fullName evidence="3">FIST C-terminal domain-containing protein</fullName>
    </submittedName>
</protein>
<accession>A0A931E1M4</accession>
<evidence type="ECO:0000259" key="2">
    <source>
        <dbReference type="SMART" id="SM01204"/>
    </source>
</evidence>
<evidence type="ECO:0000313" key="3">
    <source>
        <dbReference type="EMBL" id="MBG9375393.1"/>
    </source>
</evidence>
<feature type="domain" description="FIST" evidence="1">
    <location>
        <begin position="24"/>
        <end position="218"/>
    </location>
</feature>
<dbReference type="PANTHER" id="PTHR40252">
    <property type="entry name" value="BLR0328 PROTEIN"/>
    <property type="match status" value="1"/>
</dbReference>
<dbReference type="Pfam" id="PF08495">
    <property type="entry name" value="FIST"/>
    <property type="match status" value="1"/>
</dbReference>